<dbReference type="RefSeq" id="WP_386190780.1">
    <property type="nucleotide sequence ID" value="NZ_JBHSBC010000020.1"/>
</dbReference>
<evidence type="ECO:0000313" key="2">
    <source>
        <dbReference type="EMBL" id="MFC3982493.1"/>
    </source>
</evidence>
<feature type="region of interest" description="Disordered" evidence="1">
    <location>
        <begin position="1"/>
        <end position="28"/>
    </location>
</feature>
<organism evidence="2 3">
    <name type="scientific">Streptosporangium jomthongense</name>
    <dbReference type="NCBI Taxonomy" id="1193683"/>
    <lineage>
        <taxon>Bacteria</taxon>
        <taxon>Bacillati</taxon>
        <taxon>Actinomycetota</taxon>
        <taxon>Actinomycetes</taxon>
        <taxon>Streptosporangiales</taxon>
        <taxon>Streptosporangiaceae</taxon>
        <taxon>Streptosporangium</taxon>
    </lineage>
</organism>
<gene>
    <name evidence="2" type="ORF">ACFOYY_20280</name>
</gene>
<protein>
    <submittedName>
        <fullName evidence="2">Uncharacterized protein</fullName>
    </submittedName>
</protein>
<keyword evidence="3" id="KW-1185">Reference proteome</keyword>
<proteinExistence type="predicted"/>
<evidence type="ECO:0000313" key="3">
    <source>
        <dbReference type="Proteomes" id="UP001595698"/>
    </source>
</evidence>
<accession>A0ABV8F5F1</accession>
<reference evidence="3" key="1">
    <citation type="journal article" date="2019" name="Int. J. Syst. Evol. Microbiol.">
        <title>The Global Catalogue of Microorganisms (GCM) 10K type strain sequencing project: providing services to taxonomists for standard genome sequencing and annotation.</title>
        <authorList>
            <consortium name="The Broad Institute Genomics Platform"/>
            <consortium name="The Broad Institute Genome Sequencing Center for Infectious Disease"/>
            <person name="Wu L."/>
            <person name="Ma J."/>
        </authorList>
    </citation>
    <scope>NUCLEOTIDE SEQUENCE [LARGE SCALE GENOMIC DNA]</scope>
    <source>
        <strain evidence="3">TBRC 7912</strain>
    </source>
</reference>
<evidence type="ECO:0000256" key="1">
    <source>
        <dbReference type="SAM" id="MobiDB-lite"/>
    </source>
</evidence>
<sequence>MTDLPPPSADATTDEDLFTDDPMSQPLTYPGRIPQTSGILTGDRYVRLRAADGEPAGRWHAEVNGTRPTLTKYLSDLGAAPLETRHQVVAVGSNGAPSQLHRKFVSHGARPVIPMTRASVTGIAPGVSAHINRNGYVPAVPIETPEKAHLLFVLWLDDEQLSVLDATEPNYHRRLLPTSRFPIKLTSGVDLPACHVYVGKHGCLVDQAGIPFRLGRQTELIRQLLAQSPSLRRLCGDSPEEFISRVQNEAVRESAYTLFREEGFACPQPDLLSLSDQ</sequence>
<comment type="caution">
    <text evidence="2">The sequence shown here is derived from an EMBL/GenBank/DDBJ whole genome shotgun (WGS) entry which is preliminary data.</text>
</comment>
<dbReference type="Proteomes" id="UP001595698">
    <property type="component" value="Unassembled WGS sequence"/>
</dbReference>
<dbReference type="EMBL" id="JBHSBC010000020">
    <property type="protein sequence ID" value="MFC3982493.1"/>
    <property type="molecule type" value="Genomic_DNA"/>
</dbReference>
<name>A0ABV8F5F1_9ACTN</name>